<proteinExistence type="predicted"/>
<evidence type="ECO:0000313" key="2">
    <source>
        <dbReference type="EMBL" id="CAK0911247.1"/>
    </source>
</evidence>
<reference evidence="2" key="1">
    <citation type="submission" date="2023-10" db="EMBL/GenBank/DDBJ databases">
        <authorList>
            <person name="Chen Y."/>
            <person name="Shah S."/>
            <person name="Dougan E. K."/>
            <person name="Thang M."/>
            <person name="Chan C."/>
        </authorList>
    </citation>
    <scope>NUCLEOTIDE SEQUENCE [LARGE SCALE GENOMIC DNA]</scope>
</reference>
<feature type="non-terminal residue" evidence="2">
    <location>
        <position position="122"/>
    </location>
</feature>
<feature type="compositionally biased region" description="Basic and acidic residues" evidence="1">
    <location>
        <begin position="52"/>
        <end position="62"/>
    </location>
</feature>
<sequence>PARATGPRALGAPRAPPRIAALLTTREAGMGSSMPSRRNRACARARPPRGGCDARRCPRRPEGPGTGGPRRRDCAGAPREATTRQAHAAWARRRHWRRHSRSNSATWKHQGTRRRTHRHALP</sequence>
<gene>
    <name evidence="2" type="ORF">PCOR1329_LOCUS85176</name>
</gene>
<protein>
    <submittedName>
        <fullName evidence="2">Uncharacterized protein</fullName>
    </submittedName>
</protein>
<accession>A0ABN9YEQ1</accession>
<feature type="region of interest" description="Disordered" evidence="1">
    <location>
        <begin position="24"/>
        <end position="122"/>
    </location>
</feature>
<feature type="compositionally biased region" description="Basic residues" evidence="1">
    <location>
        <begin position="90"/>
        <end position="101"/>
    </location>
</feature>
<comment type="caution">
    <text evidence="2">The sequence shown here is derived from an EMBL/GenBank/DDBJ whole genome shotgun (WGS) entry which is preliminary data.</text>
</comment>
<dbReference type="Proteomes" id="UP001189429">
    <property type="component" value="Unassembled WGS sequence"/>
</dbReference>
<keyword evidence="3" id="KW-1185">Reference proteome</keyword>
<evidence type="ECO:0000256" key="1">
    <source>
        <dbReference type="SAM" id="MobiDB-lite"/>
    </source>
</evidence>
<feature type="compositionally biased region" description="Basic residues" evidence="1">
    <location>
        <begin position="37"/>
        <end position="47"/>
    </location>
</feature>
<dbReference type="EMBL" id="CAUYUJ010022545">
    <property type="protein sequence ID" value="CAK0911247.1"/>
    <property type="molecule type" value="Genomic_DNA"/>
</dbReference>
<organism evidence="2 3">
    <name type="scientific">Prorocentrum cordatum</name>
    <dbReference type="NCBI Taxonomy" id="2364126"/>
    <lineage>
        <taxon>Eukaryota</taxon>
        <taxon>Sar</taxon>
        <taxon>Alveolata</taxon>
        <taxon>Dinophyceae</taxon>
        <taxon>Prorocentrales</taxon>
        <taxon>Prorocentraceae</taxon>
        <taxon>Prorocentrum</taxon>
    </lineage>
</organism>
<feature type="compositionally biased region" description="Basic residues" evidence="1">
    <location>
        <begin position="110"/>
        <end position="122"/>
    </location>
</feature>
<feature type="non-terminal residue" evidence="2">
    <location>
        <position position="1"/>
    </location>
</feature>
<name>A0ABN9YEQ1_9DINO</name>
<evidence type="ECO:0000313" key="3">
    <source>
        <dbReference type="Proteomes" id="UP001189429"/>
    </source>
</evidence>